<dbReference type="InterPro" id="IPR016166">
    <property type="entry name" value="FAD-bd_PCMH"/>
</dbReference>
<dbReference type="InterPro" id="IPR051312">
    <property type="entry name" value="Diverse_Substr_Oxidored"/>
</dbReference>
<gene>
    <name evidence="5" type="ORF">METZ01_LOCUS248047</name>
</gene>
<reference evidence="5" key="1">
    <citation type="submission" date="2018-05" db="EMBL/GenBank/DDBJ databases">
        <authorList>
            <person name="Lanie J.A."/>
            <person name="Ng W.-L."/>
            <person name="Kazmierczak K.M."/>
            <person name="Andrzejewski T.M."/>
            <person name="Davidsen T.M."/>
            <person name="Wayne K.J."/>
            <person name="Tettelin H."/>
            <person name="Glass J.I."/>
            <person name="Rusch D."/>
            <person name="Podicherti R."/>
            <person name="Tsui H.-C.T."/>
            <person name="Winkler M.E."/>
        </authorList>
    </citation>
    <scope>NUCLEOTIDE SEQUENCE</scope>
</reference>
<name>A0A382I8I1_9ZZZZ</name>
<dbReference type="Pfam" id="PF03450">
    <property type="entry name" value="CO_deh_flav_C"/>
    <property type="match status" value="1"/>
</dbReference>
<evidence type="ECO:0000259" key="4">
    <source>
        <dbReference type="PROSITE" id="PS51387"/>
    </source>
</evidence>
<dbReference type="Gene3D" id="3.30.390.50">
    <property type="entry name" value="CO dehydrogenase flavoprotein, C-terminal domain"/>
    <property type="match status" value="1"/>
</dbReference>
<evidence type="ECO:0000313" key="5">
    <source>
        <dbReference type="EMBL" id="SVB95193.1"/>
    </source>
</evidence>
<dbReference type="SUPFAM" id="SSF56176">
    <property type="entry name" value="FAD-binding/transporter-associated domain-like"/>
    <property type="match status" value="1"/>
</dbReference>
<dbReference type="InterPro" id="IPR005107">
    <property type="entry name" value="CO_DH_flav_C"/>
</dbReference>
<dbReference type="Gene3D" id="3.30.465.10">
    <property type="match status" value="1"/>
</dbReference>
<dbReference type="InterPro" id="IPR016169">
    <property type="entry name" value="FAD-bd_PCMH_sub2"/>
</dbReference>
<keyword evidence="1" id="KW-0285">Flavoprotein</keyword>
<feature type="domain" description="FAD-binding PCMH-type" evidence="4">
    <location>
        <begin position="1"/>
        <end position="172"/>
    </location>
</feature>
<evidence type="ECO:0000256" key="1">
    <source>
        <dbReference type="ARBA" id="ARBA00022630"/>
    </source>
</evidence>
<keyword evidence="2" id="KW-0274">FAD</keyword>
<dbReference type="InterPro" id="IPR016167">
    <property type="entry name" value="FAD-bd_PCMH_sub1"/>
</dbReference>
<dbReference type="InterPro" id="IPR036683">
    <property type="entry name" value="CO_DH_flav_C_dom_sf"/>
</dbReference>
<evidence type="ECO:0000256" key="3">
    <source>
        <dbReference type="ARBA" id="ARBA00023002"/>
    </source>
</evidence>
<dbReference type="Gene3D" id="3.30.43.10">
    <property type="entry name" value="Uridine Diphospho-n-acetylenolpyruvylglucosamine Reductase, domain 2"/>
    <property type="match status" value="1"/>
</dbReference>
<dbReference type="PANTHER" id="PTHR42659">
    <property type="entry name" value="XANTHINE DEHYDROGENASE SUBUNIT C-RELATED"/>
    <property type="match status" value="1"/>
</dbReference>
<evidence type="ECO:0000256" key="2">
    <source>
        <dbReference type="ARBA" id="ARBA00022827"/>
    </source>
</evidence>
<dbReference type="SMART" id="SM01092">
    <property type="entry name" value="CO_deh_flav_C"/>
    <property type="match status" value="1"/>
</dbReference>
<accession>A0A382I8I1</accession>
<dbReference type="PROSITE" id="PS51387">
    <property type="entry name" value="FAD_PCMH"/>
    <property type="match status" value="1"/>
</dbReference>
<dbReference type="InterPro" id="IPR036318">
    <property type="entry name" value="FAD-bd_PCMH-like_sf"/>
</dbReference>
<dbReference type="EMBL" id="UINC01065480">
    <property type="protein sequence ID" value="SVB95193.1"/>
    <property type="molecule type" value="Genomic_DNA"/>
</dbReference>
<protein>
    <recommendedName>
        <fullName evidence="4">FAD-binding PCMH-type domain-containing protein</fullName>
    </recommendedName>
</protein>
<dbReference type="SUPFAM" id="SSF55447">
    <property type="entry name" value="CO dehydrogenase flavoprotein C-terminal domain-like"/>
    <property type="match status" value="1"/>
</dbReference>
<organism evidence="5">
    <name type="scientific">marine metagenome</name>
    <dbReference type="NCBI Taxonomy" id="408172"/>
    <lineage>
        <taxon>unclassified sequences</taxon>
        <taxon>metagenomes</taxon>
        <taxon>ecological metagenomes</taxon>
    </lineage>
</organism>
<dbReference type="PANTHER" id="PTHR42659:SF2">
    <property type="entry name" value="XANTHINE DEHYDROGENASE SUBUNIT C-RELATED"/>
    <property type="match status" value="1"/>
</dbReference>
<dbReference type="Pfam" id="PF00941">
    <property type="entry name" value="FAD_binding_5"/>
    <property type="match status" value="1"/>
</dbReference>
<dbReference type="InterPro" id="IPR002346">
    <property type="entry name" value="Mopterin_DH_FAD-bd"/>
</dbReference>
<dbReference type="GO" id="GO:0071949">
    <property type="term" value="F:FAD binding"/>
    <property type="evidence" value="ECO:0007669"/>
    <property type="project" value="InterPro"/>
</dbReference>
<proteinExistence type="predicted"/>
<sequence length="281" mass="28773">MQPAKFNYYRANTIDEAESLCKGNTDASFIAGGHSLIPAMKLRLAEPGTLVDIGRIDDLKGISREGDTIHIGALTTHAEVESSDVVKDACAALAEAAGMIGDPQVRNRGTIGGNVAHADPASDYPGILMAFKATVVTSSRSIAVDDFFTGLFETALNDGEVITEIQVPALGDGSGSGYAKFFNPASRYAVVGIGAVVTMDNGTCSSCSIGVTGAAGHAFRASAAEDALTGSDLGDDALAAAAAKVADGQEMLNDLVASENYRSHLCGVIATKAIKAAKSRA</sequence>
<keyword evidence="3" id="KW-0560">Oxidoreductase</keyword>
<dbReference type="AlphaFoldDB" id="A0A382I8I1"/>
<dbReference type="FunFam" id="3.30.465.10:FF:000017">
    <property type="entry name" value="Xanthine dehydrogenase, FAD binding subunit"/>
    <property type="match status" value="1"/>
</dbReference>
<dbReference type="GO" id="GO:0016491">
    <property type="term" value="F:oxidoreductase activity"/>
    <property type="evidence" value="ECO:0007669"/>
    <property type="project" value="UniProtKB-KW"/>
</dbReference>